<name>L8E7S1_HUMAN</name>
<organism evidence="1">
    <name type="scientific">Homo sapiens</name>
    <name type="common">Human</name>
    <dbReference type="NCBI Taxonomy" id="9606"/>
    <lineage>
        <taxon>Eukaryota</taxon>
        <taxon>Metazoa</taxon>
        <taxon>Chordata</taxon>
        <taxon>Craniata</taxon>
        <taxon>Vertebrata</taxon>
        <taxon>Euteleostomi</taxon>
        <taxon>Mammalia</taxon>
        <taxon>Eutheria</taxon>
        <taxon>Euarchontoglires</taxon>
        <taxon>Primates</taxon>
        <taxon>Haplorrhini</taxon>
        <taxon>Catarrhini</taxon>
        <taxon>Hominidae</taxon>
        <taxon>Homo</taxon>
    </lineage>
</organism>
<dbReference type="ChiTaRS" id="FAT1">
    <property type="organism name" value="human"/>
</dbReference>
<accession>L8E7S1</accession>
<dbReference type="AlphaFoldDB" id="L8E7S1"/>
<protein>
    <submittedName>
        <fullName evidence="1">Alternative protein FAT1</fullName>
    </submittedName>
</protein>
<evidence type="ECO:0000313" key="1">
    <source>
        <dbReference type="EMBL" id="CCQ43310.1"/>
    </source>
</evidence>
<reference evidence="1" key="1">
    <citation type="journal article" date="2013" name="PLoS ONE">
        <title>Direct detection of alternative open reading frames translation products in human significantly expands the proteome.</title>
        <authorList>
            <person name="Vanderperre B."/>
            <person name="Lucier J.-F."/>
            <person name="Motard J."/>
            <person name="Tremblay G."/>
            <person name="Vanderperre S."/>
            <person name="Wisztorski M."/>
            <person name="Salzet M."/>
            <person name="Boisvert F.-M."/>
            <person name="Roucou X."/>
        </authorList>
    </citation>
    <scope>NUCLEOTIDE SEQUENCE</scope>
</reference>
<gene>
    <name evidence="1" type="primary">FAT1</name>
</gene>
<proteinExistence type="predicted"/>
<dbReference type="OrthoDB" id="6252479at2759"/>
<sequence length="56" mass="6669">MNSSLSLLELWIMGLHQKNLLFLSMLKSFHRKCSFQNFQNLSIPLQCQRTCLLEQR</sequence>
<dbReference type="EMBL" id="HF583813">
    <property type="protein sequence ID" value="CCQ43310.1"/>
    <property type="molecule type" value="Genomic_DNA"/>
</dbReference>